<feature type="region of interest" description="Disordered" evidence="1">
    <location>
        <begin position="113"/>
        <end position="177"/>
    </location>
</feature>
<feature type="compositionally biased region" description="Acidic residues" evidence="1">
    <location>
        <begin position="124"/>
        <end position="141"/>
    </location>
</feature>
<protein>
    <submittedName>
        <fullName evidence="2">RasGEF domain-containing protein</fullName>
    </submittedName>
</protein>
<evidence type="ECO:0000256" key="1">
    <source>
        <dbReference type="SAM" id="MobiDB-lite"/>
    </source>
</evidence>
<feature type="compositionally biased region" description="Low complexity" evidence="1">
    <location>
        <begin position="32"/>
        <end position="43"/>
    </location>
</feature>
<reference evidence="3" key="1">
    <citation type="journal article" date="2017" name="BMC Genomics">
        <title>Gapless genome assembly of Colletotrichum higginsianum reveals chromosome structure and association of transposable elements with secondary metabolite gene clusters.</title>
        <authorList>
            <person name="Dallery J.-F."/>
            <person name="Lapalu N."/>
            <person name="Zampounis A."/>
            <person name="Pigne S."/>
            <person name="Luyten I."/>
            <person name="Amselem J."/>
            <person name="Wittenberg A.H.J."/>
            <person name="Zhou S."/>
            <person name="de Queiroz M.V."/>
            <person name="Robin G.P."/>
            <person name="Auger A."/>
            <person name="Hainaut M."/>
            <person name="Henrissat B."/>
            <person name="Kim K.-T."/>
            <person name="Lee Y.-H."/>
            <person name="Lespinet O."/>
            <person name="Schwartz D.C."/>
            <person name="Thon M.R."/>
            <person name="O'Connell R.J."/>
        </authorList>
    </citation>
    <scope>NUCLEOTIDE SEQUENCE [LARGE SCALE GENOMIC DNA]</scope>
    <source>
        <strain evidence="3">IMI 349063</strain>
    </source>
</reference>
<gene>
    <name evidence="2" type="ORF">CH63R_12758</name>
</gene>
<dbReference type="OrthoDB" id="4846915at2759"/>
<evidence type="ECO:0000313" key="2">
    <source>
        <dbReference type="EMBL" id="OBR03631.1"/>
    </source>
</evidence>
<dbReference type="AlphaFoldDB" id="A0A1B7XV48"/>
<dbReference type="GeneID" id="28871839"/>
<accession>A0A1B7XV48</accession>
<organism evidence="2 3">
    <name type="scientific">Colletotrichum higginsianum (strain IMI 349063)</name>
    <name type="common">Crucifer anthracnose fungus</name>
    <dbReference type="NCBI Taxonomy" id="759273"/>
    <lineage>
        <taxon>Eukaryota</taxon>
        <taxon>Fungi</taxon>
        <taxon>Dikarya</taxon>
        <taxon>Ascomycota</taxon>
        <taxon>Pezizomycotina</taxon>
        <taxon>Sordariomycetes</taxon>
        <taxon>Hypocreomycetidae</taxon>
        <taxon>Glomerellales</taxon>
        <taxon>Glomerellaceae</taxon>
        <taxon>Colletotrichum</taxon>
        <taxon>Colletotrichum destructivum species complex</taxon>
    </lineage>
</organism>
<evidence type="ECO:0000313" key="3">
    <source>
        <dbReference type="Proteomes" id="UP000092177"/>
    </source>
</evidence>
<dbReference type="VEuPathDB" id="FungiDB:CH63R_12758"/>
<proteinExistence type="predicted"/>
<comment type="caution">
    <text evidence="2">The sequence shown here is derived from an EMBL/GenBank/DDBJ whole genome shotgun (WGS) entry which is preliminary data.</text>
</comment>
<feature type="region of interest" description="Disordered" evidence="1">
    <location>
        <begin position="1"/>
        <end position="86"/>
    </location>
</feature>
<dbReference type="EMBL" id="LTAN01000009">
    <property type="protein sequence ID" value="OBR03631.1"/>
    <property type="molecule type" value="Genomic_DNA"/>
</dbReference>
<keyword evidence="3" id="KW-1185">Reference proteome</keyword>
<dbReference type="Proteomes" id="UP000092177">
    <property type="component" value="Chromosome 9"/>
</dbReference>
<name>A0A1B7XV48_COLHI</name>
<sequence>MASDRMGARKAHRSSEGSHFPPKHYYAERSTAADAAPSSSSSPRRADRDAAHRSAPAAPKRHTPHYAVHRESSIEPLRPSEQSASYRDSIVSIVDDPFFLRFDDHNIEAALAFDSRWTTTTLDSPDDDDDDQNADDEEENEANSQGNQDGESAGSDLDSLQFRDEDTPNERWPPPRRESLIIGHSLYWVMMPHQTQTAG</sequence>
<feature type="compositionally biased region" description="Basic and acidic residues" evidence="1">
    <location>
        <begin position="161"/>
        <end position="177"/>
    </location>
</feature>
<dbReference type="RefSeq" id="XP_018152149.1">
    <property type="nucleotide sequence ID" value="XM_018307732.1"/>
</dbReference>
<dbReference type="KEGG" id="chig:CH63R_12758"/>